<dbReference type="AlphaFoldDB" id="A0A2U1MC83"/>
<feature type="region of interest" description="Disordered" evidence="1">
    <location>
        <begin position="331"/>
        <end position="386"/>
    </location>
</feature>
<reference evidence="2 3" key="1">
    <citation type="journal article" date="2018" name="Mol. Plant">
        <title>The genome of Artemisia annua provides insight into the evolution of Asteraceae family and artemisinin biosynthesis.</title>
        <authorList>
            <person name="Shen Q."/>
            <person name="Zhang L."/>
            <person name="Liao Z."/>
            <person name="Wang S."/>
            <person name="Yan T."/>
            <person name="Shi P."/>
            <person name="Liu M."/>
            <person name="Fu X."/>
            <person name="Pan Q."/>
            <person name="Wang Y."/>
            <person name="Lv Z."/>
            <person name="Lu X."/>
            <person name="Zhang F."/>
            <person name="Jiang W."/>
            <person name="Ma Y."/>
            <person name="Chen M."/>
            <person name="Hao X."/>
            <person name="Li L."/>
            <person name="Tang Y."/>
            <person name="Lv G."/>
            <person name="Zhou Y."/>
            <person name="Sun X."/>
            <person name="Brodelius P.E."/>
            <person name="Rose J.K.C."/>
            <person name="Tang K."/>
        </authorList>
    </citation>
    <scope>NUCLEOTIDE SEQUENCE [LARGE SCALE GENOMIC DNA]</scope>
    <source>
        <strain evidence="3">cv. Huhao1</strain>
        <tissue evidence="2">Leaf</tissue>
    </source>
</reference>
<organism evidence="2 3">
    <name type="scientific">Artemisia annua</name>
    <name type="common">Sweet wormwood</name>
    <dbReference type="NCBI Taxonomy" id="35608"/>
    <lineage>
        <taxon>Eukaryota</taxon>
        <taxon>Viridiplantae</taxon>
        <taxon>Streptophyta</taxon>
        <taxon>Embryophyta</taxon>
        <taxon>Tracheophyta</taxon>
        <taxon>Spermatophyta</taxon>
        <taxon>Magnoliopsida</taxon>
        <taxon>eudicotyledons</taxon>
        <taxon>Gunneridae</taxon>
        <taxon>Pentapetalae</taxon>
        <taxon>asterids</taxon>
        <taxon>campanulids</taxon>
        <taxon>Asterales</taxon>
        <taxon>Asteraceae</taxon>
        <taxon>Asteroideae</taxon>
        <taxon>Anthemideae</taxon>
        <taxon>Artemisiinae</taxon>
        <taxon>Artemisia</taxon>
    </lineage>
</organism>
<feature type="region of interest" description="Disordered" evidence="1">
    <location>
        <begin position="1"/>
        <end position="77"/>
    </location>
</feature>
<keyword evidence="3" id="KW-1185">Reference proteome</keyword>
<evidence type="ECO:0000313" key="3">
    <source>
        <dbReference type="Proteomes" id="UP000245207"/>
    </source>
</evidence>
<feature type="compositionally biased region" description="Polar residues" evidence="1">
    <location>
        <begin position="18"/>
        <end position="30"/>
    </location>
</feature>
<feature type="compositionally biased region" description="Basic and acidic residues" evidence="1">
    <location>
        <begin position="343"/>
        <end position="379"/>
    </location>
</feature>
<evidence type="ECO:0000313" key="2">
    <source>
        <dbReference type="EMBL" id="PWA58874.1"/>
    </source>
</evidence>
<protein>
    <submittedName>
        <fullName evidence="2">ATPase, F1/V1/A1 complex, alpha/beta subunit, Zinc knuckle CX2CX4HX4C</fullName>
    </submittedName>
</protein>
<dbReference type="PANTHER" id="PTHR31286:SF99">
    <property type="entry name" value="DUF4283 DOMAIN-CONTAINING PROTEIN"/>
    <property type="match status" value="1"/>
</dbReference>
<dbReference type="EMBL" id="PKPP01005774">
    <property type="protein sequence ID" value="PWA58874.1"/>
    <property type="molecule type" value="Genomic_DNA"/>
</dbReference>
<feature type="region of interest" description="Disordered" evidence="1">
    <location>
        <begin position="267"/>
        <end position="291"/>
    </location>
</feature>
<feature type="region of interest" description="Disordered" evidence="1">
    <location>
        <begin position="407"/>
        <end position="459"/>
    </location>
</feature>
<dbReference type="InterPro" id="IPR040256">
    <property type="entry name" value="At4g02000-like"/>
</dbReference>
<sequence>MRNKRQTRPPQKLADSDYSVNNTKNKSQKTVSKKGSDIDVVNKMGSVGEGAKCEGSNRSLEDTGASMNGKEEGDECEGTENVVTEVVINADVNEEGDKCGVTKNVDTGVEDTTIVNEVVHEESAVQQKEVNGEKLDDKVQNSAVRNKSYAAATGNLNGLNKKLFAVPTEVDEDASRLGNPLVMDSVTSDMCRLGVGRIGYARVLVEVSAKKCLPELIEVVYRDRDKTEICRKVVKVVTEWIPSRCSECCVFGHSDKSCGKIVSNEKQEIGEQPKESEKERNKVNVGNDNEGYEEVRYKRNYGGWNNNRTQNFKQNTQFQRKGEYMNKNKTTHQVMYQKKKHDVKQDDTSKNQIPVKDKTPVKEAESTSNKEENNNKDKGSNNSRGAWSVRGEILDAFKRSANKYAMLDPDGSDNATISGSKEAKDGCSNEENDVYNDENGIAQCMGSDDIEGRDKGVLN</sequence>
<feature type="compositionally biased region" description="Basic and acidic residues" evidence="1">
    <location>
        <begin position="450"/>
        <end position="459"/>
    </location>
</feature>
<dbReference type="PANTHER" id="PTHR31286">
    <property type="entry name" value="GLYCINE-RICH CELL WALL STRUCTURAL PROTEIN 1.8-LIKE"/>
    <property type="match status" value="1"/>
</dbReference>
<name>A0A2U1MC83_ARTAN</name>
<evidence type="ECO:0000256" key="1">
    <source>
        <dbReference type="SAM" id="MobiDB-lite"/>
    </source>
</evidence>
<proteinExistence type="predicted"/>
<feature type="compositionally biased region" description="Basic and acidic residues" evidence="1">
    <location>
        <begin position="267"/>
        <end position="282"/>
    </location>
</feature>
<gene>
    <name evidence="2" type="ORF">CTI12_AA392870</name>
</gene>
<dbReference type="OrthoDB" id="851886at2759"/>
<dbReference type="Proteomes" id="UP000245207">
    <property type="component" value="Unassembled WGS sequence"/>
</dbReference>
<accession>A0A2U1MC83</accession>
<comment type="caution">
    <text evidence="2">The sequence shown here is derived from an EMBL/GenBank/DDBJ whole genome shotgun (WGS) entry which is preliminary data.</text>
</comment>